<evidence type="ECO:0000313" key="3">
    <source>
        <dbReference type="WBParaSite" id="scaffold5724_cov219.g9896"/>
    </source>
</evidence>
<keyword evidence="1" id="KW-0812">Transmembrane</keyword>
<keyword evidence="1" id="KW-1133">Transmembrane helix</keyword>
<dbReference type="AlphaFoldDB" id="A0A915MVU9"/>
<evidence type="ECO:0000313" key="2">
    <source>
        <dbReference type="Proteomes" id="UP000887561"/>
    </source>
</evidence>
<sequence>MILATNNDGVAAPVVASKDAGKVRATEIKRARRGFWKGVAAFLAEKANVENKLVDVSVLNNDNRERVRLLSKRRRRGTFWKAVGAGALIGGGAALLSKAFRG</sequence>
<keyword evidence="1" id="KW-0472">Membrane</keyword>
<protein>
    <submittedName>
        <fullName evidence="3">Mitofilin</fullName>
    </submittedName>
</protein>
<accession>A0A915MVU9</accession>
<organism evidence="2 3">
    <name type="scientific">Meloidogyne javanica</name>
    <name type="common">Root-knot nematode worm</name>
    <dbReference type="NCBI Taxonomy" id="6303"/>
    <lineage>
        <taxon>Eukaryota</taxon>
        <taxon>Metazoa</taxon>
        <taxon>Ecdysozoa</taxon>
        <taxon>Nematoda</taxon>
        <taxon>Chromadorea</taxon>
        <taxon>Rhabditida</taxon>
        <taxon>Tylenchina</taxon>
        <taxon>Tylenchomorpha</taxon>
        <taxon>Tylenchoidea</taxon>
        <taxon>Meloidogynidae</taxon>
        <taxon>Meloidogyninae</taxon>
        <taxon>Meloidogyne</taxon>
        <taxon>Meloidogyne incognita group</taxon>
    </lineage>
</organism>
<feature type="transmembrane region" description="Helical" evidence="1">
    <location>
        <begin position="78"/>
        <end position="96"/>
    </location>
</feature>
<name>A0A915MVU9_MELJA</name>
<evidence type="ECO:0000256" key="1">
    <source>
        <dbReference type="SAM" id="Phobius"/>
    </source>
</evidence>
<dbReference type="Proteomes" id="UP000887561">
    <property type="component" value="Unplaced"/>
</dbReference>
<proteinExistence type="predicted"/>
<reference evidence="3" key="1">
    <citation type="submission" date="2022-11" db="UniProtKB">
        <authorList>
            <consortium name="WormBaseParasite"/>
        </authorList>
    </citation>
    <scope>IDENTIFICATION</scope>
</reference>
<dbReference type="WBParaSite" id="scaffold5724_cov219.g9896">
    <property type="protein sequence ID" value="scaffold5724_cov219.g9896"/>
    <property type="gene ID" value="scaffold5724_cov219.g9896"/>
</dbReference>
<keyword evidence="2" id="KW-1185">Reference proteome</keyword>